<organism evidence="9 10">
    <name type="scientific">Aspergillus nanangensis</name>
    <dbReference type="NCBI Taxonomy" id="2582783"/>
    <lineage>
        <taxon>Eukaryota</taxon>
        <taxon>Fungi</taxon>
        <taxon>Dikarya</taxon>
        <taxon>Ascomycota</taxon>
        <taxon>Pezizomycotina</taxon>
        <taxon>Eurotiomycetes</taxon>
        <taxon>Eurotiomycetidae</taxon>
        <taxon>Eurotiales</taxon>
        <taxon>Aspergillaceae</taxon>
        <taxon>Aspergillus</taxon>
        <taxon>Aspergillus subgen. Circumdati</taxon>
    </lineage>
</organism>
<dbReference type="GO" id="GO:0045944">
    <property type="term" value="P:positive regulation of transcription by RNA polymerase II"/>
    <property type="evidence" value="ECO:0007669"/>
    <property type="project" value="TreeGrafter"/>
</dbReference>
<dbReference type="AlphaFoldDB" id="A0AAD4CVR9"/>
<dbReference type="CDD" id="cd12148">
    <property type="entry name" value="fungal_TF_MHR"/>
    <property type="match status" value="1"/>
</dbReference>
<keyword evidence="2" id="KW-0479">Metal-binding</keyword>
<evidence type="ECO:0000256" key="5">
    <source>
        <dbReference type="ARBA" id="ARBA00023163"/>
    </source>
</evidence>
<dbReference type="GO" id="GO:0000981">
    <property type="term" value="F:DNA-binding transcription factor activity, RNA polymerase II-specific"/>
    <property type="evidence" value="ECO:0007669"/>
    <property type="project" value="InterPro"/>
</dbReference>
<sequence length="668" mass="75103">MKVRCSGSQPCTRCARKRHQCHFPLEETRVSVPESYLRELERRYSSTDPTERDVSGTLSMDRAEVQSRTISHGIRSRESLGVAVPLSNTTTGHPHPQEDDHPPLTRGESEQSQDDGGSKFWQNPLVDADYTFAKSPDGRYWYMGPSSSWSFCRRVLALVGKHMAEADSPPDPWHVDGVVFRMRWKPLGFDENPEVTNLPPFDYALFLFNTTKFHFGPLLYLIDEPMYLRNLEEFYENSVAKASISRVWYAQYLLILAFGKAFLGNVTCPGTPPGYQYAVRAMPLLPVLSGLHEDPLLAIQVLTLAAVYFQAIDMRVAAFQHIGQAMRTCLVEGWHRHMPEDVVGTEHSRRCNITFWVVYMLERQFSASFGGPSSIRDEDITAKWPSQTSDSLESWNMTLHVRLSRLTAQILTTVYGVHQAMDGSLIRNTQSMLRDLAELSQDLSDLLHTHFQGSVGKASRMAIRLILSYHHCVVLTTRPLVMCALNMHIDHTRVNNLDAIPLSGPVSSLLQSGAESARNILRILRLLGDDDLMESFLPFQLEDAFSSGFVLHLLRAVAPWLLPDDSWSEDVDCVLDRMISKGNLVAPLRKVELSQLAHIMTPLTPGALHFQSPSPTEERQDDPSMVLGEEEVPGWDLFMGNAIGLDPSQILDLAARLDMDTIMDPVDG</sequence>
<evidence type="ECO:0000256" key="1">
    <source>
        <dbReference type="ARBA" id="ARBA00004123"/>
    </source>
</evidence>
<dbReference type="Pfam" id="PF04082">
    <property type="entry name" value="Fungal_trans"/>
    <property type="match status" value="1"/>
</dbReference>
<dbReference type="GO" id="GO:0006351">
    <property type="term" value="P:DNA-templated transcription"/>
    <property type="evidence" value="ECO:0007669"/>
    <property type="project" value="InterPro"/>
</dbReference>
<evidence type="ECO:0000256" key="6">
    <source>
        <dbReference type="ARBA" id="ARBA00023242"/>
    </source>
</evidence>
<dbReference type="GO" id="GO:0043565">
    <property type="term" value="F:sequence-specific DNA binding"/>
    <property type="evidence" value="ECO:0007669"/>
    <property type="project" value="TreeGrafter"/>
</dbReference>
<keyword evidence="5" id="KW-0804">Transcription</keyword>
<feature type="compositionally biased region" description="Basic and acidic residues" evidence="7">
    <location>
        <begin position="41"/>
        <end position="54"/>
    </location>
</feature>
<keyword evidence="3" id="KW-0805">Transcription regulation</keyword>
<reference evidence="9" key="1">
    <citation type="journal article" date="2019" name="Beilstein J. Org. Chem.">
        <title>Nanangenines: drimane sesquiterpenoids as the dominant metabolite cohort of a novel Australian fungus, Aspergillus nanangensis.</title>
        <authorList>
            <person name="Lacey H.J."/>
            <person name="Gilchrist C.L.M."/>
            <person name="Crombie A."/>
            <person name="Kalaitzis J.A."/>
            <person name="Vuong D."/>
            <person name="Rutledge P.J."/>
            <person name="Turner P."/>
            <person name="Pitt J.I."/>
            <person name="Lacey E."/>
            <person name="Chooi Y.H."/>
            <person name="Piggott A.M."/>
        </authorList>
    </citation>
    <scope>NUCLEOTIDE SEQUENCE</scope>
    <source>
        <strain evidence="9">MST-FP2251</strain>
    </source>
</reference>
<dbReference type="SMART" id="SM00906">
    <property type="entry name" value="Fungal_trans"/>
    <property type="match status" value="1"/>
</dbReference>
<dbReference type="InterPro" id="IPR051711">
    <property type="entry name" value="Stress_Response_Reg"/>
</dbReference>
<name>A0AAD4CVR9_ASPNN</name>
<evidence type="ECO:0000256" key="2">
    <source>
        <dbReference type="ARBA" id="ARBA00022723"/>
    </source>
</evidence>
<keyword evidence="4" id="KW-0238">DNA-binding</keyword>
<dbReference type="InterPro" id="IPR001138">
    <property type="entry name" value="Zn2Cys6_DnaBD"/>
</dbReference>
<evidence type="ECO:0000256" key="4">
    <source>
        <dbReference type="ARBA" id="ARBA00023125"/>
    </source>
</evidence>
<dbReference type="GO" id="GO:0008270">
    <property type="term" value="F:zinc ion binding"/>
    <property type="evidence" value="ECO:0007669"/>
    <property type="project" value="InterPro"/>
</dbReference>
<dbReference type="InterPro" id="IPR007219">
    <property type="entry name" value="XnlR_reg_dom"/>
</dbReference>
<dbReference type="InterPro" id="IPR036864">
    <property type="entry name" value="Zn2-C6_fun-type_DNA-bd_sf"/>
</dbReference>
<dbReference type="CDD" id="cd00067">
    <property type="entry name" value="GAL4"/>
    <property type="match status" value="1"/>
</dbReference>
<dbReference type="PANTHER" id="PTHR47540:SF6">
    <property type="entry name" value="ZN(II)2CYS6 TRANSCRIPTION FACTOR (EUROFUNG)"/>
    <property type="match status" value="1"/>
</dbReference>
<evidence type="ECO:0000256" key="3">
    <source>
        <dbReference type="ARBA" id="ARBA00023015"/>
    </source>
</evidence>
<evidence type="ECO:0000313" key="10">
    <source>
        <dbReference type="Proteomes" id="UP001194746"/>
    </source>
</evidence>
<comment type="subcellular location">
    <subcellularLocation>
        <location evidence="1">Nucleus</location>
    </subcellularLocation>
</comment>
<dbReference type="PANTHER" id="PTHR47540">
    <property type="entry name" value="THIAMINE REPRESSIBLE GENES REGULATORY PROTEIN THI5"/>
    <property type="match status" value="1"/>
</dbReference>
<keyword evidence="10" id="KW-1185">Reference proteome</keyword>
<evidence type="ECO:0000259" key="8">
    <source>
        <dbReference type="SMART" id="SM00906"/>
    </source>
</evidence>
<feature type="compositionally biased region" description="Basic and acidic residues" evidence="7">
    <location>
        <begin position="95"/>
        <end position="109"/>
    </location>
</feature>
<reference evidence="9" key="2">
    <citation type="submission" date="2020-02" db="EMBL/GenBank/DDBJ databases">
        <authorList>
            <person name="Gilchrist C.L.M."/>
            <person name="Chooi Y.-H."/>
        </authorList>
    </citation>
    <scope>NUCLEOTIDE SEQUENCE</scope>
    <source>
        <strain evidence="9">MST-FP2251</strain>
    </source>
</reference>
<evidence type="ECO:0000256" key="7">
    <source>
        <dbReference type="SAM" id="MobiDB-lite"/>
    </source>
</evidence>
<accession>A0AAD4CVR9</accession>
<comment type="caution">
    <text evidence="9">The sequence shown here is derived from an EMBL/GenBank/DDBJ whole genome shotgun (WGS) entry which is preliminary data.</text>
</comment>
<keyword evidence="6" id="KW-0539">Nucleus</keyword>
<dbReference type="EMBL" id="VCAU01000007">
    <property type="protein sequence ID" value="KAF9893436.1"/>
    <property type="molecule type" value="Genomic_DNA"/>
</dbReference>
<feature type="region of interest" description="Disordered" evidence="7">
    <location>
        <begin position="41"/>
        <end position="122"/>
    </location>
</feature>
<proteinExistence type="predicted"/>
<protein>
    <recommendedName>
        <fullName evidence="8">Xylanolytic transcriptional activator regulatory domain-containing protein</fullName>
    </recommendedName>
</protein>
<gene>
    <name evidence="9" type="ORF">FE257_010748</name>
</gene>
<evidence type="ECO:0000313" key="9">
    <source>
        <dbReference type="EMBL" id="KAF9893436.1"/>
    </source>
</evidence>
<feature type="domain" description="Xylanolytic transcriptional activator regulatory" evidence="8">
    <location>
        <begin position="318"/>
        <end position="391"/>
    </location>
</feature>
<dbReference type="Proteomes" id="UP001194746">
    <property type="component" value="Unassembled WGS sequence"/>
</dbReference>
<dbReference type="GO" id="GO:0005634">
    <property type="term" value="C:nucleus"/>
    <property type="evidence" value="ECO:0007669"/>
    <property type="project" value="UniProtKB-SubCell"/>
</dbReference>
<dbReference type="Gene3D" id="4.10.240.10">
    <property type="entry name" value="Zn(2)-C6 fungal-type DNA-binding domain"/>
    <property type="match status" value="1"/>
</dbReference>